<protein>
    <submittedName>
        <fullName evidence="2">Protein N-acetyltransferase, RimJ/RimL family</fullName>
    </submittedName>
</protein>
<organism evidence="2 3">
    <name type="scientific">Marinococcus luteus</name>
    <dbReference type="NCBI Taxonomy" id="1122204"/>
    <lineage>
        <taxon>Bacteria</taxon>
        <taxon>Bacillati</taxon>
        <taxon>Bacillota</taxon>
        <taxon>Bacilli</taxon>
        <taxon>Bacillales</taxon>
        <taxon>Bacillaceae</taxon>
        <taxon>Marinococcus</taxon>
    </lineage>
</organism>
<keyword evidence="3" id="KW-1185">Reference proteome</keyword>
<dbReference type="STRING" id="1122204.SAMN05421781_2605"/>
<dbReference type="PANTHER" id="PTHR43415:SF3">
    <property type="entry name" value="GNAT-FAMILY ACETYLTRANSFERASE"/>
    <property type="match status" value="1"/>
</dbReference>
<dbReference type="PANTHER" id="PTHR43415">
    <property type="entry name" value="SPERMIDINE N(1)-ACETYLTRANSFERASE"/>
    <property type="match status" value="1"/>
</dbReference>
<dbReference type="Pfam" id="PF13302">
    <property type="entry name" value="Acetyltransf_3"/>
    <property type="match status" value="1"/>
</dbReference>
<proteinExistence type="predicted"/>
<dbReference type="InterPro" id="IPR016181">
    <property type="entry name" value="Acyl_CoA_acyltransferase"/>
</dbReference>
<evidence type="ECO:0000313" key="3">
    <source>
        <dbReference type="Proteomes" id="UP000199488"/>
    </source>
</evidence>
<dbReference type="AlphaFoldDB" id="A0A1H2X2S9"/>
<dbReference type="RefSeq" id="WP_091615924.1">
    <property type="nucleotide sequence ID" value="NZ_FNNC01000006.1"/>
</dbReference>
<dbReference type="OrthoDB" id="9795206at2"/>
<dbReference type="SUPFAM" id="SSF55729">
    <property type="entry name" value="Acyl-CoA N-acyltransferases (Nat)"/>
    <property type="match status" value="1"/>
</dbReference>
<dbReference type="PROSITE" id="PS51186">
    <property type="entry name" value="GNAT"/>
    <property type="match status" value="1"/>
</dbReference>
<accession>A0A1H2X2S9</accession>
<reference evidence="2 3" key="1">
    <citation type="submission" date="2016-10" db="EMBL/GenBank/DDBJ databases">
        <authorList>
            <person name="de Groot N.N."/>
        </authorList>
    </citation>
    <scope>NUCLEOTIDE SEQUENCE [LARGE SCALE GENOMIC DNA]</scope>
    <source>
        <strain evidence="2 3">DSM 23126</strain>
    </source>
</reference>
<keyword evidence="2" id="KW-0808">Transferase</keyword>
<evidence type="ECO:0000259" key="1">
    <source>
        <dbReference type="PROSITE" id="PS51186"/>
    </source>
</evidence>
<sequence length="183" mass="21703">MQPLVKAIEGEQLYLRPYTKEEIPALYEAFNNNQIARQFTGTSRIYTLEDVERYIEDTGAHADVRLGIFMQGNDQLIGDTSFIDIDTPASRQARFQMVVFDDYIGQRFGTEATRLMLEYGFGKLNFHRIELEVFSFNTRAIHVYEKLGFVHEGMKRECRYYDHQYYHAVMMSILEQEYRQKHR</sequence>
<gene>
    <name evidence="2" type="ORF">SAMN05421781_2605</name>
</gene>
<feature type="domain" description="N-acetyltransferase" evidence="1">
    <location>
        <begin position="13"/>
        <end position="172"/>
    </location>
</feature>
<dbReference type="EMBL" id="FNNC01000006">
    <property type="protein sequence ID" value="SDW86804.1"/>
    <property type="molecule type" value="Genomic_DNA"/>
</dbReference>
<dbReference type="Proteomes" id="UP000199488">
    <property type="component" value="Unassembled WGS sequence"/>
</dbReference>
<dbReference type="GO" id="GO:0016747">
    <property type="term" value="F:acyltransferase activity, transferring groups other than amino-acyl groups"/>
    <property type="evidence" value="ECO:0007669"/>
    <property type="project" value="InterPro"/>
</dbReference>
<evidence type="ECO:0000313" key="2">
    <source>
        <dbReference type="EMBL" id="SDW86804.1"/>
    </source>
</evidence>
<dbReference type="InterPro" id="IPR000182">
    <property type="entry name" value="GNAT_dom"/>
</dbReference>
<name>A0A1H2X2S9_9BACI</name>
<dbReference type="Gene3D" id="3.40.630.30">
    <property type="match status" value="1"/>
</dbReference>